<dbReference type="OrthoDB" id="5792559at2759"/>
<evidence type="ECO:0000313" key="3">
    <source>
        <dbReference type="EMBL" id="KAF2817503.1"/>
    </source>
</evidence>
<keyword evidence="4" id="KW-1185">Reference proteome</keyword>
<dbReference type="GeneID" id="54462525"/>
<feature type="region of interest" description="Disordered" evidence="1">
    <location>
        <begin position="118"/>
        <end position="143"/>
    </location>
</feature>
<dbReference type="RefSeq" id="XP_033584467.1">
    <property type="nucleotide sequence ID" value="XM_033721632.1"/>
</dbReference>
<feature type="compositionally biased region" description="Basic and acidic residues" evidence="1">
    <location>
        <begin position="537"/>
        <end position="546"/>
    </location>
</feature>
<feature type="region of interest" description="Disordered" evidence="1">
    <location>
        <begin position="485"/>
        <end position="660"/>
    </location>
</feature>
<gene>
    <name evidence="3 5" type="ORF">BDZ99DRAFT_470499</name>
</gene>
<reference evidence="5" key="2">
    <citation type="submission" date="2020-04" db="EMBL/GenBank/DDBJ databases">
        <authorList>
            <consortium name="NCBI Genome Project"/>
        </authorList>
    </citation>
    <scope>NUCLEOTIDE SEQUENCE</scope>
    <source>
        <strain evidence="5">CBS 304.34</strain>
    </source>
</reference>
<organism evidence="3">
    <name type="scientific">Mytilinidion resinicola</name>
    <dbReference type="NCBI Taxonomy" id="574789"/>
    <lineage>
        <taxon>Eukaryota</taxon>
        <taxon>Fungi</taxon>
        <taxon>Dikarya</taxon>
        <taxon>Ascomycota</taxon>
        <taxon>Pezizomycotina</taxon>
        <taxon>Dothideomycetes</taxon>
        <taxon>Pleosporomycetidae</taxon>
        <taxon>Mytilinidiales</taxon>
        <taxon>Mytilinidiaceae</taxon>
        <taxon>Mytilinidion</taxon>
    </lineage>
</organism>
<feature type="compositionally biased region" description="Low complexity" evidence="1">
    <location>
        <begin position="584"/>
        <end position="594"/>
    </location>
</feature>
<name>A0A6A6Z9U3_9PEZI</name>
<reference evidence="5" key="3">
    <citation type="submission" date="2025-04" db="UniProtKB">
        <authorList>
            <consortium name="RefSeq"/>
        </authorList>
    </citation>
    <scope>IDENTIFICATION</scope>
    <source>
        <strain evidence="5">CBS 304.34</strain>
    </source>
</reference>
<evidence type="ECO:0000256" key="2">
    <source>
        <dbReference type="SAM" id="Phobius"/>
    </source>
</evidence>
<evidence type="ECO:0000313" key="5">
    <source>
        <dbReference type="RefSeq" id="XP_033584467.1"/>
    </source>
</evidence>
<keyword evidence="2" id="KW-0472">Membrane</keyword>
<protein>
    <submittedName>
        <fullName evidence="3 5">Uncharacterized protein</fullName>
    </submittedName>
</protein>
<dbReference type="EMBL" id="MU003692">
    <property type="protein sequence ID" value="KAF2817503.1"/>
    <property type="molecule type" value="Genomic_DNA"/>
</dbReference>
<feature type="compositionally biased region" description="Basic and acidic residues" evidence="1">
    <location>
        <begin position="647"/>
        <end position="660"/>
    </location>
</feature>
<keyword evidence="2" id="KW-1133">Transmembrane helix</keyword>
<proteinExistence type="predicted"/>
<feature type="transmembrane region" description="Helical" evidence="2">
    <location>
        <begin position="175"/>
        <end position="196"/>
    </location>
</feature>
<evidence type="ECO:0000313" key="4">
    <source>
        <dbReference type="Proteomes" id="UP000504636"/>
    </source>
</evidence>
<feature type="compositionally biased region" description="Basic and acidic residues" evidence="1">
    <location>
        <begin position="621"/>
        <end position="631"/>
    </location>
</feature>
<accession>A0A6A6Z9U3</accession>
<feature type="compositionally biased region" description="Basic residues" evidence="1">
    <location>
        <begin position="567"/>
        <end position="583"/>
    </location>
</feature>
<dbReference type="AlphaFoldDB" id="A0A6A6Z9U3"/>
<sequence length="660" mass="72632">MSLTASLTQVPPSQSLGLTPLKVASNIIPTLTCFRYSNSPAINTDTGVLNIIVPSSSTSGRNYVVVTVTQTVVVPPQPISSSVPITSNLPGTFASPIANSTRSAFPAPYPPSNATRLIGSSKLLGGQPHTTSTQVTSTIQPPPTTIVQPLPPPANITMGNGTLPQPTQAHSHVDLGLVVGLALGSLFLVWLFSFVLRAFRSVHKSMPNERGDAAKRWFLGSDHWDVLALAFPFKHFKKRREVQAAARNDEEMRTQDLGATFEAPRNNSAYATTPFVTGEFVDINLNSPPIAQHEPGATTRPGFGRHLEHSMTPQFLHDNLSLKMLGYPRIVLYFTYHVYLDCHQHPNSNSSADSFLLTPHSNFVNRKQHDHINSQYSLLLLQFTALLAFNTELGFNMPHENSGNFPLTVRATNITFANGISVALSSVSQKKDLSNATVIALVITILFLGYIVYYICFPIFQILGRKSGHRRGAIQKFLLQSPECSKQRRQKREDTEMVLPKIVSDSSDDSLEKFPSFGDRTRADYSPEQSRVPAESQSREQPRRSGESSISIDVEGNIRPMFDSIRRRSVSRHQQGPRRHVRVSRGISVRSSRAVSEHFQQHSGVLGTIESGSEESQESNESTKTDPKIEVKVAQNTDDSQGSMKGSELDSSKKVEVPQT</sequence>
<feature type="compositionally biased region" description="Polar residues" evidence="1">
    <location>
        <begin position="634"/>
        <end position="644"/>
    </location>
</feature>
<evidence type="ECO:0000256" key="1">
    <source>
        <dbReference type="SAM" id="MobiDB-lite"/>
    </source>
</evidence>
<keyword evidence="2" id="KW-0812">Transmembrane</keyword>
<feature type="transmembrane region" description="Helical" evidence="2">
    <location>
        <begin position="438"/>
        <end position="460"/>
    </location>
</feature>
<reference evidence="3 5" key="1">
    <citation type="journal article" date="2020" name="Stud. Mycol.">
        <title>101 Dothideomycetes genomes: a test case for predicting lifestyles and emergence of pathogens.</title>
        <authorList>
            <person name="Haridas S."/>
            <person name="Albert R."/>
            <person name="Binder M."/>
            <person name="Bloem J."/>
            <person name="Labutti K."/>
            <person name="Salamov A."/>
            <person name="Andreopoulos B."/>
            <person name="Baker S."/>
            <person name="Barry K."/>
            <person name="Bills G."/>
            <person name="Bluhm B."/>
            <person name="Cannon C."/>
            <person name="Castanera R."/>
            <person name="Culley D."/>
            <person name="Daum C."/>
            <person name="Ezra D."/>
            <person name="Gonzalez J."/>
            <person name="Henrissat B."/>
            <person name="Kuo A."/>
            <person name="Liang C."/>
            <person name="Lipzen A."/>
            <person name="Lutzoni F."/>
            <person name="Magnuson J."/>
            <person name="Mondo S."/>
            <person name="Nolan M."/>
            <person name="Ohm R."/>
            <person name="Pangilinan J."/>
            <person name="Park H.-J."/>
            <person name="Ramirez L."/>
            <person name="Alfaro M."/>
            <person name="Sun H."/>
            <person name="Tritt A."/>
            <person name="Yoshinaga Y."/>
            <person name="Zwiers L.-H."/>
            <person name="Turgeon B."/>
            <person name="Goodwin S."/>
            <person name="Spatafora J."/>
            <person name="Crous P."/>
            <person name="Grigoriev I."/>
        </authorList>
    </citation>
    <scope>NUCLEOTIDE SEQUENCE</scope>
    <source>
        <strain evidence="3 5">CBS 304.34</strain>
    </source>
</reference>
<dbReference type="Proteomes" id="UP000504636">
    <property type="component" value="Unplaced"/>
</dbReference>
<feature type="compositionally biased region" description="Low complexity" evidence="1">
    <location>
        <begin position="127"/>
        <end position="139"/>
    </location>
</feature>